<feature type="active site" description="Nucleophile" evidence="12">
    <location>
        <position position="19"/>
    </location>
</feature>
<evidence type="ECO:0000256" key="6">
    <source>
        <dbReference type="ARBA" id="ARBA00022605"/>
    </source>
</evidence>
<evidence type="ECO:0000313" key="13">
    <source>
        <dbReference type="EMBL" id="KAK6175690.1"/>
    </source>
</evidence>
<dbReference type="InterPro" id="IPR036412">
    <property type="entry name" value="HAD-like_sf"/>
</dbReference>
<evidence type="ECO:0000256" key="12">
    <source>
        <dbReference type="PIRSR" id="PIRSR604469-1"/>
    </source>
</evidence>
<sequence>MSVEEVKKLWRLTDAVCFDVDSTVCKDEGLDELAKFCGVEKEVVAWTNKAMSGGVSFREALSARLDIIQPTYCQLSQFLQNHKPLLSHKLQELVTLIKEKNKDVYLVSGGFRSIIEPVAYILDIPKQNIYANRLKFYYNGDYAGFDTDQPTSESGGKTKVVELLIKKNKYENLIMIGDGATDMEASPPAAAFIGYGGNIVREKVKSQAKWFVTDFQDLIDELM</sequence>
<dbReference type="Gene3D" id="1.10.150.210">
    <property type="entry name" value="Phosphoserine phosphatase, domain 2"/>
    <property type="match status" value="1"/>
</dbReference>
<keyword evidence="9" id="KW-0460">Magnesium</keyword>
<dbReference type="GO" id="GO:0036424">
    <property type="term" value="F:L-phosphoserine phosphatase activity"/>
    <property type="evidence" value="ECO:0007669"/>
    <property type="project" value="InterPro"/>
</dbReference>
<dbReference type="EMBL" id="JAZGQO010000010">
    <property type="protein sequence ID" value="KAK6175690.1"/>
    <property type="molecule type" value="Genomic_DNA"/>
</dbReference>
<dbReference type="InterPro" id="IPR023214">
    <property type="entry name" value="HAD_sf"/>
</dbReference>
<keyword evidence="7" id="KW-0479">Metal-binding</keyword>
<evidence type="ECO:0000256" key="7">
    <source>
        <dbReference type="ARBA" id="ARBA00022723"/>
    </source>
</evidence>
<feature type="active site" description="Proton donor" evidence="12">
    <location>
        <position position="21"/>
    </location>
</feature>
<comment type="similarity">
    <text evidence="3">Belongs to the HAD-like hydrolase superfamily. SerB family.</text>
</comment>
<comment type="cofactor">
    <cofactor evidence="1">
        <name>Mg(2+)</name>
        <dbReference type="ChEBI" id="CHEBI:18420"/>
    </cofactor>
</comment>
<dbReference type="InterPro" id="IPR050582">
    <property type="entry name" value="HAD-like_SerB"/>
</dbReference>
<evidence type="ECO:0000256" key="10">
    <source>
        <dbReference type="ARBA" id="ARBA00023299"/>
    </source>
</evidence>
<name>A0AAN8JF02_PATCE</name>
<evidence type="ECO:0000256" key="3">
    <source>
        <dbReference type="ARBA" id="ARBA00009184"/>
    </source>
</evidence>
<dbReference type="GO" id="GO:0006564">
    <property type="term" value="P:L-serine biosynthetic process"/>
    <property type="evidence" value="ECO:0007669"/>
    <property type="project" value="UniProtKB-KW"/>
</dbReference>
<dbReference type="NCBIfam" id="TIGR00338">
    <property type="entry name" value="serB"/>
    <property type="match status" value="1"/>
</dbReference>
<gene>
    <name evidence="13" type="ORF">SNE40_014091</name>
</gene>
<reference evidence="13 14" key="1">
    <citation type="submission" date="2024-01" db="EMBL/GenBank/DDBJ databases">
        <title>The genome of the rayed Mediterranean limpet Patella caerulea (Linnaeus, 1758).</title>
        <authorList>
            <person name="Anh-Thu Weber A."/>
            <person name="Halstead-Nussloch G."/>
        </authorList>
    </citation>
    <scope>NUCLEOTIDE SEQUENCE [LARGE SCALE GENOMIC DNA]</scope>
    <source>
        <strain evidence="13">AATW-2023a</strain>
        <tissue evidence="13">Whole specimen</tissue>
    </source>
</reference>
<keyword evidence="10" id="KW-0718">Serine biosynthesis</keyword>
<organism evidence="13 14">
    <name type="scientific">Patella caerulea</name>
    <name type="common">Rayed Mediterranean limpet</name>
    <dbReference type="NCBI Taxonomy" id="87958"/>
    <lineage>
        <taxon>Eukaryota</taxon>
        <taxon>Metazoa</taxon>
        <taxon>Spiralia</taxon>
        <taxon>Lophotrochozoa</taxon>
        <taxon>Mollusca</taxon>
        <taxon>Gastropoda</taxon>
        <taxon>Patellogastropoda</taxon>
        <taxon>Patelloidea</taxon>
        <taxon>Patellidae</taxon>
        <taxon>Patella</taxon>
    </lineage>
</organism>
<evidence type="ECO:0000256" key="4">
    <source>
        <dbReference type="ARBA" id="ARBA00012640"/>
    </source>
</evidence>
<protein>
    <recommendedName>
        <fullName evidence="5">Phosphoserine phosphatase</fullName>
        <ecNumber evidence="4">3.1.3.3</ecNumber>
    </recommendedName>
    <alternativeName>
        <fullName evidence="11">O-phosphoserine phosphohydrolase</fullName>
    </alternativeName>
</protein>
<dbReference type="EC" id="3.1.3.3" evidence="4"/>
<evidence type="ECO:0000256" key="9">
    <source>
        <dbReference type="ARBA" id="ARBA00022842"/>
    </source>
</evidence>
<dbReference type="PANTHER" id="PTHR43344:SF2">
    <property type="entry name" value="PHOSPHOSERINE PHOSPHATASE"/>
    <property type="match status" value="1"/>
</dbReference>
<dbReference type="NCBIfam" id="TIGR01488">
    <property type="entry name" value="HAD-SF-IB"/>
    <property type="match status" value="1"/>
</dbReference>
<dbReference type="PANTHER" id="PTHR43344">
    <property type="entry name" value="PHOSPHOSERINE PHOSPHATASE"/>
    <property type="match status" value="1"/>
</dbReference>
<proteinExistence type="inferred from homology"/>
<evidence type="ECO:0000256" key="11">
    <source>
        <dbReference type="ARBA" id="ARBA00031693"/>
    </source>
</evidence>
<comment type="pathway">
    <text evidence="2">Amino-acid biosynthesis; L-serine biosynthesis; L-serine from 3-phospho-D-glycerate: step 3/3.</text>
</comment>
<evidence type="ECO:0000256" key="2">
    <source>
        <dbReference type="ARBA" id="ARBA00005135"/>
    </source>
</evidence>
<dbReference type="GO" id="GO:0000287">
    <property type="term" value="F:magnesium ion binding"/>
    <property type="evidence" value="ECO:0007669"/>
    <property type="project" value="TreeGrafter"/>
</dbReference>
<dbReference type="InterPro" id="IPR004469">
    <property type="entry name" value="PSP"/>
</dbReference>
<dbReference type="AlphaFoldDB" id="A0AAN8JF02"/>
<dbReference type="FunFam" id="3.40.50.1000:FF:000077">
    <property type="entry name" value="Phosphoserine phosphatase, chloroplastic"/>
    <property type="match status" value="1"/>
</dbReference>
<keyword evidence="6" id="KW-0028">Amino-acid biosynthesis</keyword>
<keyword evidence="14" id="KW-1185">Reference proteome</keyword>
<dbReference type="Pfam" id="PF00702">
    <property type="entry name" value="Hydrolase"/>
    <property type="match status" value="1"/>
</dbReference>
<dbReference type="SUPFAM" id="SSF56784">
    <property type="entry name" value="HAD-like"/>
    <property type="match status" value="1"/>
</dbReference>
<accession>A0AAN8JF02</accession>
<evidence type="ECO:0000313" key="14">
    <source>
        <dbReference type="Proteomes" id="UP001347796"/>
    </source>
</evidence>
<dbReference type="Proteomes" id="UP001347796">
    <property type="component" value="Unassembled WGS sequence"/>
</dbReference>
<dbReference type="GO" id="GO:0005737">
    <property type="term" value="C:cytoplasm"/>
    <property type="evidence" value="ECO:0007669"/>
    <property type="project" value="TreeGrafter"/>
</dbReference>
<evidence type="ECO:0000256" key="5">
    <source>
        <dbReference type="ARBA" id="ARBA00015196"/>
    </source>
</evidence>
<evidence type="ECO:0000256" key="8">
    <source>
        <dbReference type="ARBA" id="ARBA00022801"/>
    </source>
</evidence>
<comment type="caution">
    <text evidence="13">The sequence shown here is derived from an EMBL/GenBank/DDBJ whole genome shotgun (WGS) entry which is preliminary data.</text>
</comment>
<dbReference type="Gene3D" id="3.40.50.1000">
    <property type="entry name" value="HAD superfamily/HAD-like"/>
    <property type="match status" value="1"/>
</dbReference>
<evidence type="ECO:0000256" key="1">
    <source>
        <dbReference type="ARBA" id="ARBA00001946"/>
    </source>
</evidence>
<keyword evidence="8" id="KW-0378">Hydrolase</keyword>
<dbReference type="CDD" id="cd04309">
    <property type="entry name" value="HAD_PSP_eu"/>
    <property type="match status" value="1"/>
</dbReference>